<dbReference type="PANTHER" id="PTHR24421">
    <property type="entry name" value="NITRATE/NITRITE SENSOR PROTEIN NARX-RELATED"/>
    <property type="match status" value="1"/>
</dbReference>
<dbReference type="RefSeq" id="WP_187586361.1">
    <property type="nucleotide sequence ID" value="NZ_JACLHY010000018.1"/>
</dbReference>
<sequence length="690" mass="79785">MNKNVFSRFIIYLVISFQLILFSCNDRNASIKQSETSIQHDSIQYWFSEENSTSAEDYKNNLLKGFELALKEENDSLKSRYFSKFSYYYSILGDSLQFRRSNKIAINLARIRKDSNALANNHWDLGTFLEDNSLQDSAYYHFSQAEKIFRSLKDDYATARVLYNLARVQSNIKDYTASEVTTIEAIELLKPLDKYYQLFLCYNNLGSVTNALNEYDKALEYYDKALFYLDKSKRDQSNRLRMVAFNNIGMVYQAKGEDKKAIESFEKIIKTDSIYHKDTESYALALSNYAQSKTKLGDTVGVLAAFKKALKIKDSIGDSRGLAITYFELAEYYLHQKDSAKAVHNAQIAKKISEQTSNNRRLLESLELLAKLDPANSSRYNQEYIKLNDSLIREERATRNKFTRIRFETDEFIEQNELLTRQRQLWIGIAVAVLILAVFILITLDQRRKNQKLRFEKAQQEANQEIFNLLLAQNKKVEEGKQLEKRRISEELHDGILGQMLGIRLILTGLNNKTDSDSVLKRSDLLKKLQQLEEEIRTISHELSRASEEKIHNFIVSIEELVKTIQDSSKIKCHFEYDDKIDWDELKGDIKINIYRIVQESLQNCIKHAKASKVDLLFESDENNVRIVVLDNGVGFDQKKGKRGIGLKNINSRLEKLNGTYDIQSSIGKGTKVIVTIPYVLEKQIEPQSA</sequence>
<protein>
    <recommendedName>
        <fullName evidence="2">histidine kinase</fullName>
        <ecNumber evidence="2">2.7.13.3</ecNumber>
    </recommendedName>
</protein>
<keyword evidence="11" id="KW-1185">Reference proteome</keyword>
<feature type="coiled-coil region" evidence="7">
    <location>
        <begin position="522"/>
        <end position="549"/>
    </location>
</feature>
<comment type="catalytic activity">
    <reaction evidence="1">
        <text>ATP + protein L-histidine = ADP + protein N-phospho-L-histidine.</text>
        <dbReference type="EC" id="2.7.13.3"/>
    </reaction>
</comment>
<comment type="caution">
    <text evidence="10">The sequence shown here is derived from an EMBL/GenBank/DDBJ whole genome shotgun (WGS) entry which is preliminary data.</text>
</comment>
<dbReference type="PROSITE" id="PS50005">
    <property type="entry name" value="TPR"/>
    <property type="match status" value="2"/>
</dbReference>
<keyword evidence="4 10" id="KW-0418">Kinase</keyword>
<reference evidence="10 11" key="1">
    <citation type="submission" date="2020-08" db="EMBL/GenBank/DDBJ databases">
        <title>Arenibacter gaetbuli sp. nov., isolated from a sand dune.</title>
        <authorList>
            <person name="Park S."/>
            <person name="Yoon J.-H."/>
        </authorList>
    </citation>
    <scope>NUCLEOTIDE SEQUENCE [LARGE SCALE GENOMIC DNA]</scope>
    <source>
        <strain evidence="10 11">BSSL-BM3</strain>
    </source>
</reference>
<dbReference type="CDD" id="cd16917">
    <property type="entry name" value="HATPase_UhpB-NarQ-NarX-like"/>
    <property type="match status" value="1"/>
</dbReference>
<keyword evidence="8" id="KW-0472">Membrane</keyword>
<dbReference type="Gene3D" id="1.25.40.10">
    <property type="entry name" value="Tetratricopeptide repeat domain"/>
    <property type="match status" value="1"/>
</dbReference>
<feature type="transmembrane region" description="Helical" evidence="8">
    <location>
        <begin position="425"/>
        <end position="444"/>
    </location>
</feature>
<dbReference type="EC" id="2.7.13.3" evidence="2"/>
<dbReference type="Gene3D" id="3.30.565.10">
    <property type="entry name" value="Histidine kinase-like ATPase, C-terminal domain"/>
    <property type="match status" value="1"/>
</dbReference>
<accession>A0ABR7QQL7</accession>
<organism evidence="10 11">
    <name type="scientific">Arenibacter arenosicollis</name>
    <dbReference type="NCBI Taxonomy" id="2762274"/>
    <lineage>
        <taxon>Bacteria</taxon>
        <taxon>Pseudomonadati</taxon>
        <taxon>Bacteroidota</taxon>
        <taxon>Flavobacteriia</taxon>
        <taxon>Flavobacteriales</taxon>
        <taxon>Flavobacteriaceae</taxon>
        <taxon>Arenibacter</taxon>
    </lineage>
</organism>
<keyword evidence="5" id="KW-0902">Two-component regulatory system</keyword>
<feature type="repeat" description="TPR" evidence="6">
    <location>
        <begin position="199"/>
        <end position="232"/>
    </location>
</feature>
<evidence type="ECO:0000256" key="5">
    <source>
        <dbReference type="ARBA" id="ARBA00023012"/>
    </source>
</evidence>
<keyword evidence="8" id="KW-1133">Transmembrane helix</keyword>
<evidence type="ECO:0000313" key="10">
    <source>
        <dbReference type="EMBL" id="MBC8769491.1"/>
    </source>
</evidence>
<evidence type="ECO:0000256" key="7">
    <source>
        <dbReference type="SAM" id="Coils"/>
    </source>
</evidence>
<name>A0ABR7QQL7_9FLAO</name>
<dbReference type="InterPro" id="IPR050482">
    <property type="entry name" value="Sensor_HK_TwoCompSys"/>
</dbReference>
<dbReference type="SUPFAM" id="SSF55874">
    <property type="entry name" value="ATPase domain of HSP90 chaperone/DNA topoisomerase II/histidine kinase"/>
    <property type="match status" value="1"/>
</dbReference>
<keyword evidence="7" id="KW-0175">Coiled coil</keyword>
<dbReference type="PRINTS" id="PR00344">
    <property type="entry name" value="BCTRLSENSOR"/>
</dbReference>
<dbReference type="Pfam" id="PF13374">
    <property type="entry name" value="TPR_10"/>
    <property type="match status" value="1"/>
</dbReference>
<gene>
    <name evidence="10" type="ORF">H4O18_15945</name>
</gene>
<feature type="domain" description="Histidine kinase" evidence="9">
    <location>
        <begin position="487"/>
        <end position="681"/>
    </location>
</feature>
<dbReference type="InterPro" id="IPR005467">
    <property type="entry name" value="His_kinase_dom"/>
</dbReference>
<dbReference type="InterPro" id="IPR019734">
    <property type="entry name" value="TPR_rpt"/>
</dbReference>
<evidence type="ECO:0000256" key="3">
    <source>
        <dbReference type="ARBA" id="ARBA00022679"/>
    </source>
</evidence>
<evidence type="ECO:0000256" key="1">
    <source>
        <dbReference type="ARBA" id="ARBA00000085"/>
    </source>
</evidence>
<evidence type="ECO:0000256" key="2">
    <source>
        <dbReference type="ARBA" id="ARBA00012438"/>
    </source>
</evidence>
<proteinExistence type="predicted"/>
<feature type="repeat" description="TPR" evidence="6">
    <location>
        <begin position="242"/>
        <end position="275"/>
    </location>
</feature>
<dbReference type="Pfam" id="PF13181">
    <property type="entry name" value="TPR_8"/>
    <property type="match status" value="1"/>
</dbReference>
<dbReference type="PROSITE" id="PS51257">
    <property type="entry name" value="PROKAR_LIPOPROTEIN"/>
    <property type="match status" value="1"/>
</dbReference>
<dbReference type="GO" id="GO:0016301">
    <property type="term" value="F:kinase activity"/>
    <property type="evidence" value="ECO:0007669"/>
    <property type="project" value="UniProtKB-KW"/>
</dbReference>
<evidence type="ECO:0000259" key="9">
    <source>
        <dbReference type="PROSITE" id="PS50109"/>
    </source>
</evidence>
<dbReference type="PROSITE" id="PS50109">
    <property type="entry name" value="HIS_KIN"/>
    <property type="match status" value="1"/>
</dbReference>
<dbReference type="InterPro" id="IPR004358">
    <property type="entry name" value="Sig_transdc_His_kin-like_C"/>
</dbReference>
<dbReference type="SMART" id="SM00028">
    <property type="entry name" value="TPR"/>
    <property type="match status" value="5"/>
</dbReference>
<evidence type="ECO:0000256" key="6">
    <source>
        <dbReference type="PROSITE-ProRule" id="PRU00339"/>
    </source>
</evidence>
<dbReference type="EMBL" id="JACLHY010000018">
    <property type="protein sequence ID" value="MBC8769491.1"/>
    <property type="molecule type" value="Genomic_DNA"/>
</dbReference>
<feature type="transmembrane region" description="Helical" evidence="8">
    <location>
        <begin position="5"/>
        <end position="23"/>
    </location>
</feature>
<evidence type="ECO:0000313" key="11">
    <source>
        <dbReference type="Proteomes" id="UP000618952"/>
    </source>
</evidence>
<dbReference type="InterPro" id="IPR036890">
    <property type="entry name" value="HATPase_C_sf"/>
</dbReference>
<dbReference type="SMART" id="SM00387">
    <property type="entry name" value="HATPase_c"/>
    <property type="match status" value="1"/>
</dbReference>
<evidence type="ECO:0000256" key="4">
    <source>
        <dbReference type="ARBA" id="ARBA00022777"/>
    </source>
</evidence>
<dbReference type="InterPro" id="IPR011990">
    <property type="entry name" value="TPR-like_helical_dom_sf"/>
</dbReference>
<dbReference type="InterPro" id="IPR003594">
    <property type="entry name" value="HATPase_dom"/>
</dbReference>
<evidence type="ECO:0000256" key="8">
    <source>
        <dbReference type="SAM" id="Phobius"/>
    </source>
</evidence>
<keyword evidence="3" id="KW-0808">Transferase</keyword>
<dbReference type="Proteomes" id="UP000618952">
    <property type="component" value="Unassembled WGS sequence"/>
</dbReference>
<dbReference type="SUPFAM" id="SSF48452">
    <property type="entry name" value="TPR-like"/>
    <property type="match status" value="2"/>
</dbReference>
<keyword evidence="8" id="KW-0812">Transmembrane</keyword>
<keyword evidence="6" id="KW-0802">TPR repeat</keyword>
<dbReference type="Pfam" id="PF02518">
    <property type="entry name" value="HATPase_c"/>
    <property type="match status" value="1"/>
</dbReference>